<evidence type="ECO:0000313" key="2">
    <source>
        <dbReference type="Proteomes" id="UP001530400"/>
    </source>
</evidence>
<sequence length="219" mass="25495">MSSSEREPKRLRSSEPDLQVILGSGNDTSTHWCHSQSIALKSKYVDAMLSTPMREQETRIITFPDIRFLDDPSAARKMTVEDVQNVAMLYDKYEFNLGCKLCDDVLLEYFGSLHELEKSYKLDLDLINDLTVMAHEANLASAFKEGMCFLLKKMTTYWMSPLLDAYNRVMFTEECIEQIFPLMKHCTFTNDNMREMRSWVNGENMPVEHLNNLMSREIF</sequence>
<accession>A0ABD3PRQ6</accession>
<dbReference type="Gene3D" id="3.30.710.10">
    <property type="entry name" value="Potassium Channel Kv1.1, Chain A"/>
    <property type="match status" value="1"/>
</dbReference>
<dbReference type="AlphaFoldDB" id="A0ABD3PRQ6"/>
<gene>
    <name evidence="1" type="ORF">ACHAWO_011606</name>
</gene>
<organism evidence="1 2">
    <name type="scientific">Cyclotella atomus</name>
    <dbReference type="NCBI Taxonomy" id="382360"/>
    <lineage>
        <taxon>Eukaryota</taxon>
        <taxon>Sar</taxon>
        <taxon>Stramenopiles</taxon>
        <taxon>Ochrophyta</taxon>
        <taxon>Bacillariophyta</taxon>
        <taxon>Coscinodiscophyceae</taxon>
        <taxon>Thalassiosirophycidae</taxon>
        <taxon>Stephanodiscales</taxon>
        <taxon>Stephanodiscaceae</taxon>
        <taxon>Cyclotella</taxon>
    </lineage>
</organism>
<evidence type="ECO:0008006" key="3">
    <source>
        <dbReference type="Google" id="ProtNLM"/>
    </source>
</evidence>
<reference evidence="1 2" key="1">
    <citation type="submission" date="2024-10" db="EMBL/GenBank/DDBJ databases">
        <title>Updated reference genomes for cyclostephanoid diatoms.</title>
        <authorList>
            <person name="Roberts W.R."/>
            <person name="Alverson A.J."/>
        </authorList>
    </citation>
    <scope>NUCLEOTIDE SEQUENCE [LARGE SCALE GENOMIC DNA]</scope>
    <source>
        <strain evidence="1 2">AJA010-31</strain>
    </source>
</reference>
<comment type="caution">
    <text evidence="1">The sequence shown here is derived from an EMBL/GenBank/DDBJ whole genome shotgun (WGS) entry which is preliminary data.</text>
</comment>
<proteinExistence type="predicted"/>
<protein>
    <recommendedName>
        <fullName evidence="3">BTB domain-containing protein</fullName>
    </recommendedName>
</protein>
<evidence type="ECO:0000313" key="1">
    <source>
        <dbReference type="EMBL" id="KAL3790391.1"/>
    </source>
</evidence>
<dbReference type="EMBL" id="JALLPJ020000502">
    <property type="protein sequence ID" value="KAL3790391.1"/>
    <property type="molecule type" value="Genomic_DNA"/>
</dbReference>
<dbReference type="InterPro" id="IPR011333">
    <property type="entry name" value="SKP1/BTB/POZ_sf"/>
</dbReference>
<name>A0ABD3PRQ6_9STRA</name>
<keyword evidence="2" id="KW-1185">Reference proteome</keyword>
<dbReference type="Proteomes" id="UP001530400">
    <property type="component" value="Unassembled WGS sequence"/>
</dbReference>